<proteinExistence type="predicted"/>
<dbReference type="AlphaFoldDB" id="A0AA36NBM8"/>
<protein>
    <submittedName>
        <fullName evidence="1">Uncharacterized protein</fullName>
    </submittedName>
</protein>
<evidence type="ECO:0000313" key="1">
    <source>
        <dbReference type="EMBL" id="CAJ1401272.1"/>
    </source>
</evidence>
<gene>
    <name evidence="1" type="ORF">EVOR1521_LOCUS24457</name>
</gene>
<dbReference type="Proteomes" id="UP001178507">
    <property type="component" value="Unassembled WGS sequence"/>
</dbReference>
<comment type="caution">
    <text evidence="1">The sequence shown here is derived from an EMBL/GenBank/DDBJ whole genome shotgun (WGS) entry which is preliminary data.</text>
</comment>
<dbReference type="EMBL" id="CAUJNA010003407">
    <property type="protein sequence ID" value="CAJ1401272.1"/>
    <property type="molecule type" value="Genomic_DNA"/>
</dbReference>
<reference evidence="1" key="1">
    <citation type="submission" date="2023-08" db="EMBL/GenBank/DDBJ databases">
        <authorList>
            <person name="Chen Y."/>
            <person name="Shah S."/>
            <person name="Dougan E. K."/>
            <person name="Thang M."/>
            <person name="Chan C."/>
        </authorList>
    </citation>
    <scope>NUCLEOTIDE SEQUENCE</scope>
</reference>
<evidence type="ECO:0000313" key="2">
    <source>
        <dbReference type="Proteomes" id="UP001178507"/>
    </source>
</evidence>
<organism evidence="1 2">
    <name type="scientific">Effrenium voratum</name>
    <dbReference type="NCBI Taxonomy" id="2562239"/>
    <lineage>
        <taxon>Eukaryota</taxon>
        <taxon>Sar</taxon>
        <taxon>Alveolata</taxon>
        <taxon>Dinophyceae</taxon>
        <taxon>Suessiales</taxon>
        <taxon>Symbiodiniaceae</taxon>
        <taxon>Effrenium</taxon>
    </lineage>
</organism>
<name>A0AA36NBM8_9DINO</name>
<accession>A0AA36NBM8</accession>
<sequence>MTKRPGKKKRKLGVWDISRTHFIGRAEREIYIQLPEEDRTREKDAGVPMCGRLLRSMYGTQDASHIFQKDYSMAVKDLYWLVHGGDFMATAADAELVELDKILNTCYTVPNGTEWKLEVEADARHAEILLKAFGFNGKTKGVDMPQEKQVAKDMVIVDQPAELNAEQMGEYRSLVMRMAYLSQDRPDLEHVVRRFLWLQMRVVERNLIVDKVKGTINDADLVTNVQPETAIRSHLGRLGYEAAERRGHKGLTF</sequence>
<keyword evidence="2" id="KW-1185">Reference proteome</keyword>